<organism evidence="1">
    <name type="scientific">Bradyrhizobium diazoefficiens</name>
    <dbReference type="NCBI Taxonomy" id="1355477"/>
    <lineage>
        <taxon>Bacteria</taxon>
        <taxon>Pseudomonadati</taxon>
        <taxon>Pseudomonadota</taxon>
        <taxon>Alphaproteobacteria</taxon>
        <taxon>Hyphomicrobiales</taxon>
        <taxon>Nitrobacteraceae</taxon>
        <taxon>Bradyrhizobium</taxon>
    </lineage>
</organism>
<protein>
    <recommendedName>
        <fullName evidence="2">N-acetyltransferase</fullName>
    </recommendedName>
</protein>
<gene>
    <name evidence="1" type="ORF">XF5B_39330</name>
</gene>
<evidence type="ECO:0000313" key="1">
    <source>
        <dbReference type="EMBL" id="BCE56421.1"/>
    </source>
</evidence>
<dbReference type="AlphaFoldDB" id="A0A810A4T4"/>
<sequence length="158" mass="17775">MTQRRIIYGESADMCRWAAATIGAGGGFSSDAHAIGMEVDGEIVAVTVWNCFETHNCLMSIASDGSKRWMTREFLFRSFAYPYIQLGLPRTTTKSDERNLPSIRLAHHLGYREEGRLRKAAPGGRGDIVFGMLKEECRWIDRRFAEIAAKAEREVQNG</sequence>
<evidence type="ECO:0008006" key="2">
    <source>
        <dbReference type="Google" id="ProtNLM"/>
    </source>
</evidence>
<dbReference type="RefSeq" id="WP_183117535.1">
    <property type="nucleotide sequence ID" value="NZ_AP022638.1"/>
</dbReference>
<dbReference type="InterPro" id="IPR016181">
    <property type="entry name" value="Acyl_CoA_acyltransferase"/>
</dbReference>
<name>A0A810A4T4_9BRAD</name>
<reference evidence="1" key="1">
    <citation type="submission" date="2020-05" db="EMBL/GenBank/DDBJ databases">
        <title>Complete genome sequence of Bradyrhizobium diazoefficiens XF5 isolated from soybean nodule.</title>
        <authorList>
            <person name="Noda R."/>
            <person name="Kakizaki K."/>
            <person name="Minamisawa K."/>
        </authorList>
    </citation>
    <scope>NUCLEOTIDE SEQUENCE</scope>
    <source>
        <strain evidence="1">XF5</strain>
    </source>
</reference>
<dbReference type="SUPFAM" id="SSF55729">
    <property type="entry name" value="Acyl-CoA N-acyltransferases (Nat)"/>
    <property type="match status" value="1"/>
</dbReference>
<proteinExistence type="predicted"/>
<accession>A0A810A4T4</accession>
<dbReference type="Gene3D" id="3.40.630.30">
    <property type="match status" value="1"/>
</dbReference>
<dbReference type="EMBL" id="AP023095">
    <property type="protein sequence ID" value="BCE56421.1"/>
    <property type="molecule type" value="Genomic_DNA"/>
</dbReference>